<dbReference type="RefSeq" id="WP_083549281.1">
    <property type="nucleotide sequence ID" value="NZ_FRBL01000001.1"/>
</dbReference>
<dbReference type="Pfam" id="PF00728">
    <property type="entry name" value="Glyco_hydro_20"/>
    <property type="match status" value="1"/>
</dbReference>
<evidence type="ECO:0000259" key="7">
    <source>
        <dbReference type="Pfam" id="PF02838"/>
    </source>
</evidence>
<keyword evidence="3" id="KW-0326">Glycosidase</keyword>
<feature type="signal peptide" evidence="5">
    <location>
        <begin position="1"/>
        <end position="24"/>
    </location>
</feature>
<evidence type="ECO:0000256" key="4">
    <source>
        <dbReference type="PIRSR" id="PIRSR625705-1"/>
    </source>
</evidence>
<dbReference type="EMBL" id="FRBL01000001">
    <property type="protein sequence ID" value="SHK89829.1"/>
    <property type="molecule type" value="Genomic_DNA"/>
</dbReference>
<evidence type="ECO:0000259" key="6">
    <source>
        <dbReference type="Pfam" id="PF00728"/>
    </source>
</evidence>
<dbReference type="InterPro" id="IPR013320">
    <property type="entry name" value="ConA-like_dom_sf"/>
</dbReference>
<keyword evidence="5" id="KW-0732">Signal</keyword>
<protein>
    <submittedName>
        <fullName evidence="8">Hexosaminidase</fullName>
    </submittedName>
</protein>
<evidence type="ECO:0000313" key="9">
    <source>
        <dbReference type="Proteomes" id="UP000184420"/>
    </source>
</evidence>
<keyword evidence="2" id="KW-0378">Hydrolase</keyword>
<dbReference type="GO" id="GO:0004563">
    <property type="term" value="F:beta-N-acetylhexosaminidase activity"/>
    <property type="evidence" value="ECO:0007669"/>
    <property type="project" value="InterPro"/>
</dbReference>
<dbReference type="CDD" id="cd06564">
    <property type="entry name" value="GH20_DspB_LnbB-like"/>
    <property type="match status" value="1"/>
</dbReference>
<feature type="domain" description="Glycoside hydrolase family 20 catalytic" evidence="6">
    <location>
        <begin position="256"/>
        <end position="571"/>
    </location>
</feature>
<dbReference type="Gene3D" id="3.30.379.10">
    <property type="entry name" value="Chitobiase/beta-hexosaminidase domain 2-like"/>
    <property type="match status" value="1"/>
</dbReference>
<dbReference type="InterPro" id="IPR015883">
    <property type="entry name" value="Glyco_hydro_20_cat"/>
</dbReference>
<dbReference type="PRINTS" id="PR00738">
    <property type="entry name" value="GLHYDRLASE20"/>
</dbReference>
<dbReference type="InterPro" id="IPR015882">
    <property type="entry name" value="HEX_bac_N"/>
</dbReference>
<dbReference type="OrthoDB" id="726159at2"/>
<dbReference type="Pfam" id="PF02838">
    <property type="entry name" value="Glyco_hydro_20b"/>
    <property type="match status" value="1"/>
</dbReference>
<dbReference type="Gene3D" id="2.60.120.200">
    <property type="match status" value="1"/>
</dbReference>
<dbReference type="PANTHER" id="PTHR43678:SF1">
    <property type="entry name" value="BETA-N-ACETYLHEXOSAMINIDASE"/>
    <property type="match status" value="1"/>
</dbReference>
<accession>A0A1M6W869</accession>
<dbReference type="InterPro" id="IPR029018">
    <property type="entry name" value="Hex-like_dom2"/>
</dbReference>
<dbReference type="SUPFAM" id="SSF51445">
    <property type="entry name" value="(Trans)glycosidases"/>
    <property type="match status" value="1"/>
</dbReference>
<dbReference type="SUPFAM" id="SSF55545">
    <property type="entry name" value="beta-N-acetylhexosaminidase-like domain"/>
    <property type="match status" value="1"/>
</dbReference>
<evidence type="ECO:0000256" key="3">
    <source>
        <dbReference type="ARBA" id="ARBA00023295"/>
    </source>
</evidence>
<dbReference type="InterPro" id="IPR025705">
    <property type="entry name" value="Beta_hexosaminidase_sua/sub"/>
</dbReference>
<dbReference type="PANTHER" id="PTHR43678">
    <property type="entry name" value="PUTATIVE (AFU_ORTHOLOGUE AFUA_2G00640)-RELATED"/>
    <property type="match status" value="1"/>
</dbReference>
<dbReference type="AlphaFoldDB" id="A0A1M6W869"/>
<dbReference type="GO" id="GO:0005975">
    <property type="term" value="P:carbohydrate metabolic process"/>
    <property type="evidence" value="ECO:0007669"/>
    <property type="project" value="InterPro"/>
</dbReference>
<dbReference type="Pfam" id="PF13385">
    <property type="entry name" value="Laminin_G_3"/>
    <property type="match status" value="1"/>
</dbReference>
<feature type="chain" id="PRO_5012951984" evidence="5">
    <location>
        <begin position="25"/>
        <end position="785"/>
    </location>
</feature>
<evidence type="ECO:0000256" key="2">
    <source>
        <dbReference type="ARBA" id="ARBA00022801"/>
    </source>
</evidence>
<dbReference type="Gene3D" id="3.20.20.80">
    <property type="entry name" value="Glycosidases"/>
    <property type="match status" value="1"/>
</dbReference>
<organism evidence="8 9">
    <name type="scientific">Chitinophaga jiangningensis</name>
    <dbReference type="NCBI Taxonomy" id="1419482"/>
    <lineage>
        <taxon>Bacteria</taxon>
        <taxon>Pseudomonadati</taxon>
        <taxon>Bacteroidota</taxon>
        <taxon>Chitinophagia</taxon>
        <taxon>Chitinophagales</taxon>
        <taxon>Chitinophagaceae</taxon>
        <taxon>Chitinophaga</taxon>
    </lineage>
</organism>
<sequence length="785" mass="86672">MQLLKLTSAVFAAATILSAHPVAAQQNTDSAQLAAIVKALPPLAPVKVGQTAIPLPTAPAGYNLLLKGSDRMPVINLDGHVTTPLTDATVNLYFVLQRQSDGAETDVPMSVAVSGRYGAPQADQPFVIPALREWHGYTGHYTLTPKARVIIDPAYAAQLESVAQRLTADIAATTSTCKITYKTGKPAAGDIFLTLAGADANLGKEGYQLDINSAVTVTATHPTGVLWGAQTILQLLQQSPARNTLPKGITRDYPKYAVRGFVLDAGRKFFSMEFLRNYVKFMSYYKMNDFHVHLNDNGFAKFFGDNWDSTYSAFRLENSTYPGLTAKDGSYSKKEFIALQKMADSFGVRIIPEIDVPAHSLALSKALPAVASDKYGRDHLNLEPVSWQMVDNIFKEYLEGPQPVFIGDEVHIGTDEYDKKESEKFRAFTDHLIKYVEGYGKKVRMWGSLTHAKGTTPVKSTGVTMNAWYNGYAEPRDMIKLGYDLISTPDGWLYIVPAAGYYYDYLNISRIYNKWEPNMIGKEVFPFGHPKIKGGAFAVWNDHPGNGITAEDVHDRAFPAMQVLAEKMWTGYNAHQPYKTYLSKSKYLPEGPGLNLQHKLYSKDSILIAYDFKSKKDISGNKHDATTLVNGTIANSLKLNGGRSYLQTPVDAIGYGYTISFDIKPDKNNPANAVLFSGPTGAVKLLQQQTGKLGFSREGYDYYFNYSVPAETWTHIEISGDNKGTLLFVNGVLTERLEGAKISFTNTKDKIAKVQTLVFPFKYIGDTANAFVGELKHIRVTSIKK</sequence>
<dbReference type="STRING" id="1419482.SAMN05444266_101520"/>
<evidence type="ECO:0000256" key="5">
    <source>
        <dbReference type="SAM" id="SignalP"/>
    </source>
</evidence>
<dbReference type="InterPro" id="IPR052764">
    <property type="entry name" value="GH20_Enzymes"/>
</dbReference>
<evidence type="ECO:0000313" key="8">
    <source>
        <dbReference type="EMBL" id="SHK89829.1"/>
    </source>
</evidence>
<dbReference type="Proteomes" id="UP000184420">
    <property type="component" value="Unassembled WGS sequence"/>
</dbReference>
<feature type="active site" description="Proton donor" evidence="4">
    <location>
        <position position="416"/>
    </location>
</feature>
<dbReference type="SUPFAM" id="SSF49899">
    <property type="entry name" value="Concanavalin A-like lectins/glucanases"/>
    <property type="match status" value="1"/>
</dbReference>
<evidence type="ECO:0000256" key="1">
    <source>
        <dbReference type="ARBA" id="ARBA00006285"/>
    </source>
</evidence>
<feature type="domain" description="Beta-hexosaminidase bacterial type N-terminal" evidence="7">
    <location>
        <begin position="125"/>
        <end position="253"/>
    </location>
</feature>
<dbReference type="InterPro" id="IPR017853">
    <property type="entry name" value="GH"/>
</dbReference>
<gene>
    <name evidence="8" type="ORF">SAMN05444266_101520</name>
</gene>
<keyword evidence="9" id="KW-1185">Reference proteome</keyword>
<proteinExistence type="inferred from homology"/>
<comment type="similarity">
    <text evidence="1">Belongs to the glycosyl hydrolase 20 family.</text>
</comment>
<reference evidence="8 9" key="1">
    <citation type="submission" date="2016-11" db="EMBL/GenBank/DDBJ databases">
        <authorList>
            <person name="Jaros S."/>
            <person name="Januszkiewicz K."/>
            <person name="Wedrychowicz H."/>
        </authorList>
    </citation>
    <scope>NUCLEOTIDE SEQUENCE [LARGE SCALE GENOMIC DNA]</scope>
    <source>
        <strain evidence="8 9">DSM 27406</strain>
    </source>
</reference>
<name>A0A1M6W869_9BACT</name>